<comment type="caution">
    <text evidence="2">The sequence shown here is derived from an EMBL/GenBank/DDBJ whole genome shotgun (WGS) entry which is preliminary data.</text>
</comment>
<evidence type="ECO:0000256" key="1">
    <source>
        <dbReference type="SAM" id="MobiDB-lite"/>
    </source>
</evidence>
<proteinExistence type="predicted"/>
<evidence type="ECO:0000313" key="3">
    <source>
        <dbReference type="Proteomes" id="UP001352852"/>
    </source>
</evidence>
<protein>
    <submittedName>
        <fullName evidence="2">Uncharacterized protein</fullName>
    </submittedName>
</protein>
<name>A0ABU7DFL1_9TELE</name>
<dbReference type="EMBL" id="JAHUTJ010024693">
    <property type="protein sequence ID" value="MED6273025.1"/>
    <property type="molecule type" value="Genomic_DNA"/>
</dbReference>
<gene>
    <name evidence="2" type="ORF">CHARACLAT_002510</name>
</gene>
<accession>A0ABU7DFL1</accession>
<dbReference type="Proteomes" id="UP001352852">
    <property type="component" value="Unassembled WGS sequence"/>
</dbReference>
<evidence type="ECO:0000313" key="2">
    <source>
        <dbReference type="EMBL" id="MED6273025.1"/>
    </source>
</evidence>
<feature type="region of interest" description="Disordered" evidence="1">
    <location>
        <begin position="48"/>
        <end position="67"/>
    </location>
</feature>
<sequence length="67" mass="7096">MENLTIPCLPGYDHCGVVSIAASRGHATASVGHGRWKSEDPVMVSRAQLESRQGESGVGTMELFSGH</sequence>
<organism evidence="2 3">
    <name type="scientific">Characodon lateralis</name>
    <dbReference type="NCBI Taxonomy" id="208331"/>
    <lineage>
        <taxon>Eukaryota</taxon>
        <taxon>Metazoa</taxon>
        <taxon>Chordata</taxon>
        <taxon>Craniata</taxon>
        <taxon>Vertebrata</taxon>
        <taxon>Euteleostomi</taxon>
        <taxon>Actinopterygii</taxon>
        <taxon>Neopterygii</taxon>
        <taxon>Teleostei</taxon>
        <taxon>Neoteleostei</taxon>
        <taxon>Acanthomorphata</taxon>
        <taxon>Ovalentaria</taxon>
        <taxon>Atherinomorphae</taxon>
        <taxon>Cyprinodontiformes</taxon>
        <taxon>Goodeidae</taxon>
        <taxon>Characodon</taxon>
    </lineage>
</organism>
<keyword evidence="3" id="KW-1185">Reference proteome</keyword>
<reference evidence="2 3" key="1">
    <citation type="submission" date="2021-06" db="EMBL/GenBank/DDBJ databases">
        <authorList>
            <person name="Palmer J.M."/>
        </authorList>
    </citation>
    <scope>NUCLEOTIDE SEQUENCE [LARGE SCALE GENOMIC DNA]</scope>
    <source>
        <strain evidence="2 3">CL_MEX2019</strain>
        <tissue evidence="2">Muscle</tissue>
    </source>
</reference>